<dbReference type="Proteomes" id="UP000254626">
    <property type="component" value="Unassembled WGS sequence"/>
</dbReference>
<dbReference type="Pfam" id="PF06097">
    <property type="entry name" value="DUF945"/>
    <property type="match status" value="1"/>
</dbReference>
<reference evidence="2 4" key="3">
    <citation type="submission" date="2018-06" db="EMBL/GenBank/DDBJ databases">
        <authorList>
            <consortium name="Pathogen Informatics"/>
            <person name="Doyle S."/>
        </authorList>
    </citation>
    <scope>NUCLEOTIDE SEQUENCE [LARGE SCALE GENOMIC DNA]</scope>
    <source>
        <strain evidence="2 4">NCTC11327</strain>
    </source>
</reference>
<protein>
    <submittedName>
        <fullName evidence="1">DUF945 domain-containing protein</fullName>
    </submittedName>
    <submittedName>
        <fullName evidence="2">Lipoprotein</fullName>
    </submittedName>
</protein>
<dbReference type="InterPro" id="IPR010352">
    <property type="entry name" value="DUF945"/>
</dbReference>
<dbReference type="RefSeq" id="WP_061056650.1">
    <property type="nucleotide sequence ID" value="NZ_CABLBX010000003.1"/>
</dbReference>
<sequence>MKTIKRIGAVGGAISLALCWPLAVGQIGQNVITDGVNHIDNDKVKAEVVSYDRGYLTSTVQTRYSIVDPAIKLQMEAEGIPTEVVMNSEVHHGLLSLTAVSTFPDYPDFPMVINSTTRLNGNTEYTAQTETWHYANNGENPFTLSVTPMVFKGTATTLGELTYSASIPSIDMDFPTGEKVQMSNLAGEGQGIQQNGFWIGQQKMTMEQLNTQDTAGDSPFSAKQASYEFTSTLDEPKQRFSSQHIIKIGELVNESGKVNDVQIDFTLGDVDSQSFAKLSDIYQENPDMSQQAISEALPYVDTLFAKGFKVSMNKMALKVGEGEFDSNWSFAIPEGTKDVLQDPSVILSALTGNLDTFVSTQLAADYPFVQQGVDELVMMEMATQNEKGYQLKADVKDGNLVFANGQQVPLVALLVPLMMQQGY</sequence>
<name>A0AAX2LRI6_VIBFL</name>
<evidence type="ECO:0000313" key="2">
    <source>
        <dbReference type="EMBL" id="SUP25479.1"/>
    </source>
</evidence>
<dbReference type="KEGG" id="vfl:AL536_14980"/>
<reference evidence="3" key="1">
    <citation type="submission" date="2015-12" db="EMBL/GenBank/DDBJ databases">
        <title>FDA dAtabase for Regulatory Grade micrObial Sequences (FDA-ARGOS): Supporting development and validation of Infectious Disease Dx tests.</title>
        <authorList>
            <person name="Hoffmann M."/>
            <person name="Allard M."/>
            <person name="Evans P."/>
            <person name="Brown E."/>
            <person name="Tallon L.J."/>
            <person name="Sadzewicz L."/>
            <person name="Sengamalay N."/>
            <person name="Ott S."/>
            <person name="Godinez A."/>
            <person name="Nagaraj S."/>
            <person name="Vyas G."/>
            <person name="Aluvathingal J."/>
            <person name="Nadendla S."/>
            <person name="Geyer C."/>
            <person name="Sichtig H."/>
        </authorList>
    </citation>
    <scope>NUCLEOTIDE SEQUENCE [LARGE SCALE GENOMIC DNA]</scope>
    <source>
        <strain evidence="3">ATCC 33809</strain>
    </source>
</reference>
<keyword evidence="2" id="KW-0449">Lipoprotein</keyword>
<dbReference type="Proteomes" id="UP000057088">
    <property type="component" value="Chromosome 2"/>
</dbReference>
<reference evidence="1" key="2">
    <citation type="submission" date="2018-01" db="EMBL/GenBank/DDBJ databases">
        <title>FDA dAtabase for Regulatory Grade micrObial Sequences (FDA-ARGOS): Supporting development and validation of Infectious Disease Dx tests.</title>
        <authorList>
            <person name="Hoffmann M."/>
            <person name="Allard M."/>
            <person name="Evans P."/>
            <person name="Brown E."/>
            <person name="Tallon L."/>
            <person name="Sadzewicz L."/>
            <person name="Sengamalay N."/>
            <person name="Ott S."/>
            <person name="Godinez A."/>
            <person name="Nagaraj S."/>
            <person name="Vyas G."/>
            <person name="Aluvathingal J."/>
            <person name="Nadendla S."/>
            <person name="Geyer C."/>
            <person name="Sichtig H."/>
        </authorList>
    </citation>
    <scope>NUCLEOTIDE SEQUENCE</scope>
    <source>
        <strain evidence="1">ATCC 33809</strain>
    </source>
</reference>
<proteinExistence type="predicted"/>
<gene>
    <name evidence="1" type="ORF">AL536_14980</name>
    <name evidence="2" type="ORF">NCTC11327_01744</name>
</gene>
<evidence type="ECO:0000313" key="3">
    <source>
        <dbReference type="Proteomes" id="UP000057088"/>
    </source>
</evidence>
<dbReference type="GeneID" id="29387035"/>
<dbReference type="AlphaFoldDB" id="A0AAX2LRI6"/>
<keyword evidence="3" id="KW-1185">Reference proteome</keyword>
<dbReference type="EMBL" id="UHIP01000001">
    <property type="protein sequence ID" value="SUP25479.1"/>
    <property type="molecule type" value="Genomic_DNA"/>
</dbReference>
<accession>A0AAX2LRI6</accession>
<organism evidence="2 4">
    <name type="scientific">Vibrio fluvialis</name>
    <dbReference type="NCBI Taxonomy" id="676"/>
    <lineage>
        <taxon>Bacteria</taxon>
        <taxon>Pseudomonadati</taxon>
        <taxon>Pseudomonadota</taxon>
        <taxon>Gammaproteobacteria</taxon>
        <taxon>Vibrionales</taxon>
        <taxon>Vibrionaceae</taxon>
        <taxon>Vibrio</taxon>
    </lineage>
</organism>
<evidence type="ECO:0000313" key="1">
    <source>
        <dbReference type="EMBL" id="AMF94751.1"/>
    </source>
</evidence>
<evidence type="ECO:0000313" key="4">
    <source>
        <dbReference type="Proteomes" id="UP000254626"/>
    </source>
</evidence>
<dbReference type="EMBL" id="CP014035">
    <property type="protein sequence ID" value="AMF94751.1"/>
    <property type="molecule type" value="Genomic_DNA"/>
</dbReference>